<comment type="subcellular location">
    <subcellularLocation>
        <location evidence="1">Membrane</location>
        <topology evidence="1">Peripheral membrane protein</topology>
    </subcellularLocation>
</comment>
<evidence type="ECO:0000256" key="9">
    <source>
        <dbReference type="PROSITE-ProRule" id="PRU00042"/>
    </source>
</evidence>
<evidence type="ECO:0000313" key="13">
    <source>
        <dbReference type="Proteomes" id="UP001177023"/>
    </source>
</evidence>
<dbReference type="InterPro" id="IPR013087">
    <property type="entry name" value="Znf_C2H2_type"/>
</dbReference>
<evidence type="ECO:0000256" key="6">
    <source>
        <dbReference type="ARBA" id="ARBA00023136"/>
    </source>
</evidence>
<evidence type="ECO:0000256" key="2">
    <source>
        <dbReference type="ARBA" id="ARBA00010050"/>
    </source>
</evidence>
<dbReference type="GO" id="GO:0008270">
    <property type="term" value="F:zinc ion binding"/>
    <property type="evidence" value="ECO:0007669"/>
    <property type="project" value="UniProtKB-KW"/>
</dbReference>
<evidence type="ECO:0000256" key="8">
    <source>
        <dbReference type="ARBA" id="ARBA00042485"/>
    </source>
</evidence>
<dbReference type="Pfam" id="PF14938">
    <property type="entry name" value="SNAP"/>
    <property type="match status" value="1"/>
</dbReference>
<feature type="domain" description="C2H2-type" evidence="11">
    <location>
        <begin position="456"/>
        <end position="484"/>
    </location>
</feature>
<dbReference type="PANTHER" id="PTHR13768:SF2">
    <property type="entry name" value="GAMMA-SOLUBLE NSF ATTACHMENT PROTEIN"/>
    <property type="match status" value="1"/>
</dbReference>
<keyword evidence="4" id="KW-0931">ER-Golgi transport</keyword>
<name>A0AA36D7D3_9BILA</name>
<accession>A0AA36D7D3</accession>
<feature type="coiled-coil region" evidence="10">
    <location>
        <begin position="163"/>
        <end position="190"/>
    </location>
</feature>
<keyword evidence="9" id="KW-0862">Zinc</keyword>
<keyword evidence="6" id="KW-0472">Membrane</keyword>
<sequence length="513" mass="57160">MADAARIAEAAQCERKAAECLKTSMIKLKFNPDYDGAATALERASVCYRNAQKHLQASKALQEAAGHYEMCNNKFHAAKARENAAMLLRDAGDTSGAFPLFVQAINGYAECGNLDTAALSIDRAVKVIERDDPKKAIELYERGLELVQSCDRTKQAGEFLSGITKLSLRLEDYSSALRAIRREIEAYADVKEYLRIGQLAIGAVLIQLARGDSVAALKEYGWAIQQCPDFEHTDDASACQSLIASYESGDDANFQNALKRGSVRSMDNEPDCVPSGSQEVKELQLPNIDAVSTPANIIPHRRKCNRCGIWFASRRLLFAHRKVHYPDRTVCTICGAVLRLGTEYGEHLRDKHNKGPIGRGCEGLARDITEVPEATGDDKQICTTCGYVASSAKQLWRHGKKESHSTRVAQVKVDEWPCPECDYKTKVKMNWQRHLFRKHGIGNTPAPPREASPSEVTCSDCLRSFANISSLNRHIRMVHTDERKHACGCGQVFKLSDHLRRHQERKRCPELKT</sequence>
<dbReference type="InterPro" id="IPR011990">
    <property type="entry name" value="TPR-like_helical_dom_sf"/>
</dbReference>
<dbReference type="Proteomes" id="UP001177023">
    <property type="component" value="Unassembled WGS sequence"/>
</dbReference>
<dbReference type="Gene3D" id="1.25.40.10">
    <property type="entry name" value="Tetratricopeptide repeat domain"/>
    <property type="match status" value="1"/>
</dbReference>
<dbReference type="Pfam" id="PF00096">
    <property type="entry name" value="zf-C2H2"/>
    <property type="match status" value="1"/>
</dbReference>
<evidence type="ECO:0000256" key="5">
    <source>
        <dbReference type="ARBA" id="ARBA00022927"/>
    </source>
</evidence>
<evidence type="ECO:0000256" key="7">
    <source>
        <dbReference type="ARBA" id="ARBA00040047"/>
    </source>
</evidence>
<dbReference type="SUPFAM" id="SSF48452">
    <property type="entry name" value="TPR-like"/>
    <property type="match status" value="1"/>
</dbReference>
<evidence type="ECO:0000313" key="12">
    <source>
        <dbReference type="EMBL" id="CAJ0582458.1"/>
    </source>
</evidence>
<feature type="non-terminal residue" evidence="12">
    <location>
        <position position="1"/>
    </location>
</feature>
<dbReference type="Gene3D" id="3.30.160.60">
    <property type="entry name" value="Classic Zinc Finger"/>
    <property type="match status" value="2"/>
</dbReference>
<proteinExistence type="inferred from homology"/>
<evidence type="ECO:0000256" key="3">
    <source>
        <dbReference type="ARBA" id="ARBA00022448"/>
    </source>
</evidence>
<dbReference type="GO" id="GO:0005483">
    <property type="term" value="F:soluble NSF attachment protein activity"/>
    <property type="evidence" value="ECO:0007669"/>
    <property type="project" value="TreeGrafter"/>
</dbReference>
<evidence type="ECO:0000256" key="10">
    <source>
        <dbReference type="SAM" id="Coils"/>
    </source>
</evidence>
<dbReference type="PROSITE" id="PS00028">
    <property type="entry name" value="ZINC_FINGER_C2H2_1"/>
    <property type="match status" value="3"/>
</dbReference>
<reference evidence="12" key="1">
    <citation type="submission" date="2023-06" db="EMBL/GenBank/DDBJ databases">
        <authorList>
            <person name="Delattre M."/>
        </authorList>
    </citation>
    <scope>NUCLEOTIDE SEQUENCE</scope>
    <source>
        <strain evidence="12">AF72</strain>
    </source>
</reference>
<dbReference type="GO" id="GO:0016192">
    <property type="term" value="P:vesicle-mediated transport"/>
    <property type="evidence" value="ECO:0007669"/>
    <property type="project" value="UniProtKB-KW"/>
</dbReference>
<evidence type="ECO:0000259" key="11">
    <source>
        <dbReference type="PROSITE" id="PS50157"/>
    </source>
</evidence>
<keyword evidence="10" id="KW-0175">Coiled coil</keyword>
<dbReference type="PROSITE" id="PS50157">
    <property type="entry name" value="ZINC_FINGER_C2H2_2"/>
    <property type="match status" value="2"/>
</dbReference>
<dbReference type="GO" id="GO:0005774">
    <property type="term" value="C:vacuolar membrane"/>
    <property type="evidence" value="ECO:0007669"/>
    <property type="project" value="TreeGrafter"/>
</dbReference>
<protein>
    <recommendedName>
        <fullName evidence="7">Gamma-soluble NSF attachment protein</fullName>
    </recommendedName>
    <alternativeName>
        <fullName evidence="8">N-ethylmaleimide-sensitive factor attachment protein gamma</fullName>
    </alternativeName>
</protein>
<dbReference type="GO" id="GO:0006886">
    <property type="term" value="P:intracellular protein transport"/>
    <property type="evidence" value="ECO:0007669"/>
    <property type="project" value="InterPro"/>
</dbReference>
<comment type="caution">
    <text evidence="12">The sequence shown here is derived from an EMBL/GenBank/DDBJ whole genome shotgun (WGS) entry which is preliminary data.</text>
</comment>
<dbReference type="SUPFAM" id="SSF57667">
    <property type="entry name" value="beta-beta-alpha zinc fingers"/>
    <property type="match status" value="1"/>
</dbReference>
<dbReference type="GO" id="GO:0019905">
    <property type="term" value="F:syntaxin binding"/>
    <property type="evidence" value="ECO:0007669"/>
    <property type="project" value="TreeGrafter"/>
</dbReference>
<keyword evidence="5" id="KW-0653">Protein transport</keyword>
<evidence type="ECO:0000256" key="1">
    <source>
        <dbReference type="ARBA" id="ARBA00004170"/>
    </source>
</evidence>
<gene>
    <name evidence="12" type="ORF">MSPICULIGERA_LOCUS20589</name>
</gene>
<keyword evidence="3" id="KW-0813">Transport</keyword>
<keyword evidence="9" id="KW-0863">Zinc-finger</keyword>
<evidence type="ECO:0000256" key="4">
    <source>
        <dbReference type="ARBA" id="ARBA00022892"/>
    </source>
</evidence>
<feature type="domain" description="C2H2-type" evidence="11">
    <location>
        <begin position="302"/>
        <end position="329"/>
    </location>
</feature>
<dbReference type="AlphaFoldDB" id="A0AA36D7D3"/>
<dbReference type="SMART" id="SM00355">
    <property type="entry name" value="ZnF_C2H2"/>
    <property type="match status" value="5"/>
</dbReference>
<keyword evidence="9" id="KW-0479">Metal-binding</keyword>
<dbReference type="InterPro" id="IPR036236">
    <property type="entry name" value="Znf_C2H2_sf"/>
</dbReference>
<dbReference type="Pfam" id="PF13909">
    <property type="entry name" value="zf-H2C2_5"/>
    <property type="match status" value="1"/>
</dbReference>
<keyword evidence="13" id="KW-1185">Reference proteome</keyword>
<dbReference type="EMBL" id="CATQJA010002664">
    <property type="protein sequence ID" value="CAJ0582458.1"/>
    <property type="molecule type" value="Genomic_DNA"/>
</dbReference>
<dbReference type="GO" id="GO:0031201">
    <property type="term" value="C:SNARE complex"/>
    <property type="evidence" value="ECO:0007669"/>
    <property type="project" value="TreeGrafter"/>
</dbReference>
<organism evidence="12 13">
    <name type="scientific">Mesorhabditis spiculigera</name>
    <dbReference type="NCBI Taxonomy" id="96644"/>
    <lineage>
        <taxon>Eukaryota</taxon>
        <taxon>Metazoa</taxon>
        <taxon>Ecdysozoa</taxon>
        <taxon>Nematoda</taxon>
        <taxon>Chromadorea</taxon>
        <taxon>Rhabditida</taxon>
        <taxon>Rhabditina</taxon>
        <taxon>Rhabditomorpha</taxon>
        <taxon>Rhabditoidea</taxon>
        <taxon>Rhabditidae</taxon>
        <taxon>Mesorhabditinae</taxon>
        <taxon>Mesorhabditis</taxon>
    </lineage>
</organism>
<dbReference type="InterPro" id="IPR000744">
    <property type="entry name" value="NSF_attach"/>
</dbReference>
<dbReference type="PANTHER" id="PTHR13768">
    <property type="entry name" value="SOLUBLE NSF ATTACHMENT PROTEIN SNAP"/>
    <property type="match status" value="1"/>
</dbReference>
<comment type="similarity">
    <text evidence="2">Belongs to the SNAP family.</text>
</comment>